<organism evidence="1 2">
    <name type="scientific">Singulisphaera acidiphila (strain ATCC BAA-1392 / DSM 18658 / VKM B-2454 / MOB10)</name>
    <dbReference type="NCBI Taxonomy" id="886293"/>
    <lineage>
        <taxon>Bacteria</taxon>
        <taxon>Pseudomonadati</taxon>
        <taxon>Planctomycetota</taxon>
        <taxon>Planctomycetia</taxon>
        <taxon>Isosphaerales</taxon>
        <taxon>Isosphaeraceae</taxon>
        <taxon>Singulisphaera</taxon>
    </lineage>
</organism>
<evidence type="ECO:0000313" key="1">
    <source>
        <dbReference type="EMBL" id="AGA26638.1"/>
    </source>
</evidence>
<dbReference type="HOGENOM" id="CLU_2411594_0_0_0"/>
<sequence>MIGHFNELLRATADDGASASVGGAPSHSLEEIDELLEAWFQERQARIETGLFLDEAQHLLKRIIREGRMTSSCQRRATNLLLAIEATYQGSQS</sequence>
<dbReference type="Proteomes" id="UP000010798">
    <property type="component" value="Chromosome"/>
</dbReference>
<dbReference type="KEGG" id="saci:Sinac_2326"/>
<dbReference type="RefSeq" id="WP_015245793.1">
    <property type="nucleotide sequence ID" value="NC_019892.1"/>
</dbReference>
<name>L0DCS4_SINAD</name>
<dbReference type="AlphaFoldDB" id="L0DCS4"/>
<gene>
    <name evidence="1" type="ordered locus">Sinac_2326</name>
</gene>
<protein>
    <submittedName>
        <fullName evidence="1">Uncharacterized protein</fullName>
    </submittedName>
</protein>
<dbReference type="OrthoDB" id="9933219at2"/>
<evidence type="ECO:0000313" key="2">
    <source>
        <dbReference type="Proteomes" id="UP000010798"/>
    </source>
</evidence>
<dbReference type="EMBL" id="CP003364">
    <property type="protein sequence ID" value="AGA26638.1"/>
    <property type="molecule type" value="Genomic_DNA"/>
</dbReference>
<proteinExistence type="predicted"/>
<accession>L0DCS4</accession>
<reference evidence="1 2" key="1">
    <citation type="submission" date="2012-02" db="EMBL/GenBank/DDBJ databases">
        <title>Complete sequence of chromosome of Singulisphaera acidiphila DSM 18658.</title>
        <authorList>
            <consortium name="US DOE Joint Genome Institute (JGI-PGF)"/>
            <person name="Lucas S."/>
            <person name="Copeland A."/>
            <person name="Lapidus A."/>
            <person name="Glavina del Rio T."/>
            <person name="Dalin E."/>
            <person name="Tice H."/>
            <person name="Bruce D."/>
            <person name="Goodwin L."/>
            <person name="Pitluck S."/>
            <person name="Peters L."/>
            <person name="Ovchinnikova G."/>
            <person name="Chertkov O."/>
            <person name="Kyrpides N."/>
            <person name="Mavromatis K."/>
            <person name="Ivanova N."/>
            <person name="Brettin T."/>
            <person name="Detter J.C."/>
            <person name="Han C."/>
            <person name="Larimer F."/>
            <person name="Land M."/>
            <person name="Hauser L."/>
            <person name="Markowitz V."/>
            <person name="Cheng J.-F."/>
            <person name="Hugenholtz P."/>
            <person name="Woyke T."/>
            <person name="Wu D."/>
            <person name="Tindall B."/>
            <person name="Pomrenke H."/>
            <person name="Brambilla E."/>
            <person name="Klenk H.-P."/>
            <person name="Eisen J.A."/>
        </authorList>
    </citation>
    <scope>NUCLEOTIDE SEQUENCE [LARGE SCALE GENOMIC DNA]</scope>
    <source>
        <strain evidence="2">ATCC BAA-1392 / DSM 18658 / VKM B-2454 / MOB10</strain>
    </source>
</reference>
<keyword evidence="2" id="KW-1185">Reference proteome</keyword>